<dbReference type="Proteomes" id="UP000817658">
    <property type="component" value="Chromosome 1"/>
</dbReference>
<name>Q8LQR1_ORYSJ</name>
<dbReference type="EMBL" id="AP003368">
    <property type="protein sequence ID" value="BAB92546.1"/>
    <property type="molecule type" value="Genomic_DNA"/>
</dbReference>
<protein>
    <submittedName>
        <fullName evidence="1">Uncharacterized protein</fullName>
    </submittedName>
</protein>
<reference evidence="1" key="1">
    <citation type="journal article" date="2002" name="Nature">
        <title>The genome sequence and structure of rice chromosome 1.</title>
        <authorList>
            <person name="Sasaki T."/>
            <person name="Matsumoto T."/>
            <person name="Yamamoto K."/>
            <person name="Sakata K."/>
            <person name="Baba T."/>
            <person name="Katayose Y."/>
            <person name="Wu J."/>
            <person name="Niimura Y."/>
            <person name="Cheng Z."/>
            <person name="Nagamura Y."/>
            <person name="Antonio B.A."/>
            <person name="Kanamori H."/>
            <person name="Hosokawa S."/>
            <person name="Masukawa M."/>
            <person name="Arikawa K."/>
            <person name="Chiden Y."/>
            <person name="Hayashi M."/>
            <person name="Okamoto M."/>
            <person name="Ando T."/>
            <person name="Aoki H."/>
            <person name="Arita K."/>
            <person name="Hamada M."/>
            <person name="Harada C."/>
            <person name="Hijishita S."/>
            <person name="Honda M."/>
            <person name="Ichikawa Y."/>
            <person name="Idonuma A."/>
            <person name="Iijima M."/>
            <person name="Ikeda M."/>
            <person name="Ikeno M."/>
            <person name="Itoh S."/>
            <person name="Itoh T."/>
            <person name="Itoh Y."/>
            <person name="Itoh Y."/>
            <person name="Iwabuchi A."/>
            <person name="Kamiya K."/>
            <person name="Karasawa W."/>
            <person name="Katagiri S."/>
            <person name="Kikuta A."/>
            <person name="Kobayashi N."/>
            <person name="Kono I."/>
            <person name="Machita K."/>
            <person name="Maehara T."/>
            <person name="Mizuno H."/>
            <person name="Mizubayashi T."/>
            <person name="Mukai Y."/>
            <person name="Nagasaki H."/>
            <person name="Nakashima M."/>
            <person name="Nakama Y."/>
            <person name="Nakamichi Y."/>
            <person name="Nakamura M."/>
            <person name="Namiki N."/>
            <person name="Negishi M."/>
            <person name="Ohta I."/>
            <person name="Ono N."/>
            <person name="Saji S."/>
            <person name="Sakai K."/>
            <person name="Shibata M."/>
            <person name="Shimokawa T."/>
            <person name="Shomura A."/>
            <person name="Song J."/>
            <person name="Takazaki Y."/>
            <person name="Terasawa K."/>
            <person name="Tsuji K."/>
            <person name="Waki K."/>
            <person name="Yamagata H."/>
            <person name="Yamane H."/>
            <person name="Yoshiki S."/>
            <person name="Yoshihara R."/>
            <person name="Yukawa K."/>
            <person name="Zhong H."/>
            <person name="Iwama H."/>
            <person name="Endo T."/>
            <person name="Ito H."/>
            <person name="Hahn J.H."/>
            <person name="Kim H.I."/>
            <person name="Eun M.Y."/>
            <person name="Yano M."/>
            <person name="Jiang J."/>
            <person name="Gojobori T."/>
        </authorList>
    </citation>
    <scope>NUCLEOTIDE SEQUENCE [LARGE SCALE GENOMIC DNA]</scope>
</reference>
<dbReference type="AlphaFoldDB" id="Q8LQR1"/>
<gene>
    <name evidence="1" type="primary">B1100D10.28</name>
</gene>
<evidence type="ECO:0000313" key="1">
    <source>
        <dbReference type="EMBL" id="BAB92546.1"/>
    </source>
</evidence>
<organism evidence="1">
    <name type="scientific">Oryza sativa subsp. japonica</name>
    <name type="common">Rice</name>
    <dbReference type="NCBI Taxonomy" id="39947"/>
    <lineage>
        <taxon>Eukaryota</taxon>
        <taxon>Viridiplantae</taxon>
        <taxon>Streptophyta</taxon>
        <taxon>Embryophyta</taxon>
        <taxon>Tracheophyta</taxon>
        <taxon>Spermatophyta</taxon>
        <taxon>Magnoliopsida</taxon>
        <taxon>Liliopsida</taxon>
        <taxon>Poales</taxon>
        <taxon>Poaceae</taxon>
        <taxon>BOP clade</taxon>
        <taxon>Oryzoideae</taxon>
        <taxon>Oryzeae</taxon>
        <taxon>Oryzinae</taxon>
        <taxon>Oryza</taxon>
        <taxon>Oryza sativa</taxon>
    </lineage>
</organism>
<proteinExistence type="predicted"/>
<sequence length="54" mass="6204">MGPEEEENPYLQMSGGARIGWTRKRVGRGPFLFNLHPIRPVAISIYEIVVTWMC</sequence>
<accession>Q8LQR1</accession>